<evidence type="ECO:0000256" key="3">
    <source>
        <dbReference type="ARBA" id="ARBA00022771"/>
    </source>
</evidence>
<accession>A0A0D7BGR2</accession>
<dbReference type="GO" id="GO:0000785">
    <property type="term" value="C:chromatin"/>
    <property type="evidence" value="ECO:0007669"/>
    <property type="project" value="TreeGrafter"/>
</dbReference>
<dbReference type="GO" id="GO:0008270">
    <property type="term" value="F:zinc ion binding"/>
    <property type="evidence" value="ECO:0007669"/>
    <property type="project" value="UniProtKB-KW"/>
</dbReference>
<dbReference type="PROSITE" id="PS00028">
    <property type="entry name" value="ZINC_FINGER_C2H2_1"/>
    <property type="match status" value="2"/>
</dbReference>
<reference evidence="7 8" key="1">
    <citation type="journal article" date="2015" name="Fungal Genet. Biol.">
        <title>Evolution of novel wood decay mechanisms in Agaricales revealed by the genome sequences of Fistulina hepatica and Cylindrobasidium torrendii.</title>
        <authorList>
            <person name="Floudas D."/>
            <person name="Held B.W."/>
            <person name="Riley R."/>
            <person name="Nagy L.G."/>
            <person name="Koehler G."/>
            <person name="Ransdell A.S."/>
            <person name="Younus H."/>
            <person name="Chow J."/>
            <person name="Chiniquy J."/>
            <person name="Lipzen A."/>
            <person name="Tritt A."/>
            <person name="Sun H."/>
            <person name="Haridas S."/>
            <person name="LaButti K."/>
            <person name="Ohm R.A."/>
            <person name="Kues U."/>
            <person name="Blanchette R.A."/>
            <person name="Grigoriev I.V."/>
            <person name="Minto R.E."/>
            <person name="Hibbett D.S."/>
        </authorList>
    </citation>
    <scope>NUCLEOTIDE SEQUENCE [LARGE SCALE GENOMIC DNA]</scope>
    <source>
        <strain evidence="7 8">FP15055 ss-10</strain>
    </source>
</reference>
<proteinExistence type="predicted"/>
<evidence type="ECO:0000256" key="1">
    <source>
        <dbReference type="ARBA" id="ARBA00022723"/>
    </source>
</evidence>
<dbReference type="Proteomes" id="UP000054007">
    <property type="component" value="Unassembled WGS sequence"/>
</dbReference>
<keyword evidence="3 5" id="KW-0863">Zinc-finger</keyword>
<evidence type="ECO:0000256" key="2">
    <source>
        <dbReference type="ARBA" id="ARBA00022737"/>
    </source>
</evidence>
<keyword evidence="1" id="KW-0479">Metal-binding</keyword>
<dbReference type="GO" id="GO:0031519">
    <property type="term" value="C:PcG protein complex"/>
    <property type="evidence" value="ECO:0007669"/>
    <property type="project" value="TreeGrafter"/>
</dbReference>
<dbReference type="PROSITE" id="PS50157">
    <property type="entry name" value="ZINC_FINGER_C2H2_2"/>
    <property type="match status" value="1"/>
</dbReference>
<evidence type="ECO:0000259" key="6">
    <source>
        <dbReference type="PROSITE" id="PS50157"/>
    </source>
</evidence>
<dbReference type="SUPFAM" id="SSF57667">
    <property type="entry name" value="beta-beta-alpha zinc fingers"/>
    <property type="match status" value="1"/>
</dbReference>
<organism evidence="7 8">
    <name type="scientific">Cylindrobasidium torrendii FP15055 ss-10</name>
    <dbReference type="NCBI Taxonomy" id="1314674"/>
    <lineage>
        <taxon>Eukaryota</taxon>
        <taxon>Fungi</taxon>
        <taxon>Dikarya</taxon>
        <taxon>Basidiomycota</taxon>
        <taxon>Agaricomycotina</taxon>
        <taxon>Agaricomycetes</taxon>
        <taxon>Agaricomycetidae</taxon>
        <taxon>Agaricales</taxon>
        <taxon>Marasmiineae</taxon>
        <taxon>Physalacriaceae</taxon>
        <taxon>Cylindrobasidium</taxon>
    </lineage>
</organism>
<feature type="domain" description="C2H2-type" evidence="6">
    <location>
        <begin position="5"/>
        <end position="34"/>
    </location>
</feature>
<keyword evidence="8" id="KW-1185">Reference proteome</keyword>
<feature type="non-terminal residue" evidence="7">
    <location>
        <position position="1"/>
    </location>
</feature>
<dbReference type="AlphaFoldDB" id="A0A0D7BGR2"/>
<keyword evidence="2" id="KW-0677">Repeat</keyword>
<dbReference type="GO" id="GO:0000978">
    <property type="term" value="F:RNA polymerase II cis-regulatory region sequence-specific DNA binding"/>
    <property type="evidence" value="ECO:0007669"/>
    <property type="project" value="TreeGrafter"/>
</dbReference>
<evidence type="ECO:0000313" key="7">
    <source>
        <dbReference type="EMBL" id="KIY69743.1"/>
    </source>
</evidence>
<sequence>GERRFICTHVNCGKRFSQRAGLTTHWNIHTKEKPHACRVQGCDFSFGDPSSRGRHERERHQNGRFVCPFLSAGCDTSCVLCRLYYLNTNMPQNQASPSIHSPSPRAALCTRKLRRFGRVHPGAVGWLRPSPWHPRLPTLPSIDSSYSGRRTDSFHEPAVWYDPSFCLPSHVTDATIRSRSHSHHHDFVLQN</sequence>
<dbReference type="PANTHER" id="PTHR14003">
    <property type="entry name" value="TRANSCRIPTIONAL REPRESSOR PROTEIN YY"/>
    <property type="match status" value="1"/>
</dbReference>
<protein>
    <recommendedName>
        <fullName evidence="6">C2H2-type domain-containing protein</fullName>
    </recommendedName>
</protein>
<dbReference type="Gene3D" id="3.30.160.60">
    <property type="entry name" value="Classic Zinc Finger"/>
    <property type="match status" value="2"/>
</dbReference>
<dbReference type="STRING" id="1314674.A0A0D7BGR2"/>
<evidence type="ECO:0000313" key="8">
    <source>
        <dbReference type="Proteomes" id="UP000054007"/>
    </source>
</evidence>
<dbReference type="FunFam" id="3.30.160.60:FF:000110">
    <property type="entry name" value="Zinc finger protein-like"/>
    <property type="match status" value="1"/>
</dbReference>
<dbReference type="GO" id="GO:0000981">
    <property type="term" value="F:DNA-binding transcription factor activity, RNA polymerase II-specific"/>
    <property type="evidence" value="ECO:0007669"/>
    <property type="project" value="TreeGrafter"/>
</dbReference>
<dbReference type="PANTHER" id="PTHR14003:SF20">
    <property type="entry name" value="FINGER DOMAIN PROTEIN, PUTATIVE (AFU_ORTHOLOGUE AFUA_4G10380)-RELATED"/>
    <property type="match status" value="1"/>
</dbReference>
<dbReference type="InterPro" id="IPR036236">
    <property type="entry name" value="Znf_C2H2_sf"/>
</dbReference>
<gene>
    <name evidence="7" type="ORF">CYLTODRAFT_348960</name>
</gene>
<dbReference type="InterPro" id="IPR013087">
    <property type="entry name" value="Znf_C2H2_type"/>
</dbReference>
<evidence type="ECO:0000256" key="5">
    <source>
        <dbReference type="PROSITE-ProRule" id="PRU00042"/>
    </source>
</evidence>
<dbReference type="GO" id="GO:0005667">
    <property type="term" value="C:transcription regulator complex"/>
    <property type="evidence" value="ECO:0007669"/>
    <property type="project" value="TreeGrafter"/>
</dbReference>
<keyword evidence="4" id="KW-0862">Zinc</keyword>
<dbReference type="OrthoDB" id="654211at2759"/>
<name>A0A0D7BGR2_9AGAR</name>
<dbReference type="EMBL" id="KN880479">
    <property type="protein sequence ID" value="KIY69743.1"/>
    <property type="molecule type" value="Genomic_DNA"/>
</dbReference>
<evidence type="ECO:0000256" key="4">
    <source>
        <dbReference type="ARBA" id="ARBA00022833"/>
    </source>
</evidence>
<dbReference type="SMART" id="SM00355">
    <property type="entry name" value="ZnF_C2H2"/>
    <property type="match status" value="2"/>
</dbReference>